<dbReference type="Pfam" id="PF00550">
    <property type="entry name" value="PP-binding"/>
    <property type="match status" value="1"/>
</dbReference>
<evidence type="ECO:0000259" key="6">
    <source>
        <dbReference type="PROSITE" id="PS50075"/>
    </source>
</evidence>
<comment type="caution">
    <text evidence="7">The sequence shown here is derived from an EMBL/GenBank/DDBJ whole genome shotgun (WGS) entry which is preliminary data.</text>
</comment>
<dbReference type="SUPFAM" id="SSF56801">
    <property type="entry name" value="Acetyl-CoA synthetase-like"/>
    <property type="match status" value="1"/>
</dbReference>
<dbReference type="Gene3D" id="3.30.559.10">
    <property type="entry name" value="Chloramphenicol acetyltransferase-like domain"/>
    <property type="match status" value="1"/>
</dbReference>
<proteinExistence type="predicted"/>
<keyword evidence="2" id="KW-0596">Phosphopantetheine</keyword>
<dbReference type="InterPro" id="IPR010071">
    <property type="entry name" value="AA_adenyl_dom"/>
</dbReference>
<dbReference type="InterPro" id="IPR041464">
    <property type="entry name" value="TubC_N"/>
</dbReference>
<dbReference type="FunFam" id="3.30.559.30:FF:000006">
    <property type="entry name" value="Yersiniabactin polyketide/non-ribosomal peptide synthetase"/>
    <property type="match status" value="1"/>
</dbReference>
<dbReference type="InterPro" id="IPR023213">
    <property type="entry name" value="CAT-like_dom_sf"/>
</dbReference>
<organism evidence="7 8">
    <name type="scientific">Adonisia turfae CCMR0081</name>
    <dbReference type="NCBI Taxonomy" id="2292702"/>
    <lineage>
        <taxon>Bacteria</taxon>
        <taxon>Bacillati</taxon>
        <taxon>Cyanobacteriota</taxon>
        <taxon>Adonisia</taxon>
        <taxon>Adonisia turfae</taxon>
    </lineage>
</organism>
<dbReference type="SUPFAM" id="SSF53335">
    <property type="entry name" value="S-adenosyl-L-methionine-dependent methyltransferases"/>
    <property type="match status" value="1"/>
</dbReference>
<dbReference type="GO" id="GO:0005737">
    <property type="term" value="C:cytoplasm"/>
    <property type="evidence" value="ECO:0007669"/>
    <property type="project" value="TreeGrafter"/>
</dbReference>
<dbReference type="CDD" id="cd19535">
    <property type="entry name" value="Cyc_NRPS"/>
    <property type="match status" value="1"/>
</dbReference>
<evidence type="ECO:0000256" key="5">
    <source>
        <dbReference type="ARBA" id="ARBA00022737"/>
    </source>
</evidence>
<dbReference type="SUPFAM" id="SSF52777">
    <property type="entry name" value="CoA-dependent acyltransferases"/>
    <property type="match status" value="2"/>
</dbReference>
<protein>
    <submittedName>
        <fullName evidence="7">Amino acid adenylation domain-containing protein</fullName>
    </submittedName>
</protein>
<dbReference type="Gene3D" id="1.10.10.1830">
    <property type="entry name" value="Non-ribosomal peptide synthase, adenylation domain"/>
    <property type="match status" value="1"/>
</dbReference>
<dbReference type="FunFam" id="3.40.50.12780:FF:000012">
    <property type="entry name" value="Non-ribosomal peptide synthetase"/>
    <property type="match status" value="1"/>
</dbReference>
<dbReference type="InterPro" id="IPR020845">
    <property type="entry name" value="AMP-binding_CS"/>
</dbReference>
<dbReference type="GO" id="GO:0043041">
    <property type="term" value="P:amino acid activation for nonribosomal peptide biosynthetic process"/>
    <property type="evidence" value="ECO:0007669"/>
    <property type="project" value="TreeGrafter"/>
</dbReference>
<dbReference type="InterPro" id="IPR009081">
    <property type="entry name" value="PP-bd_ACP"/>
</dbReference>
<evidence type="ECO:0000256" key="3">
    <source>
        <dbReference type="ARBA" id="ARBA00022553"/>
    </source>
</evidence>
<dbReference type="Gene3D" id="3.40.50.980">
    <property type="match status" value="2"/>
</dbReference>
<dbReference type="SMART" id="SM00823">
    <property type="entry name" value="PKS_PP"/>
    <property type="match status" value="1"/>
</dbReference>
<dbReference type="PROSITE" id="PS50075">
    <property type="entry name" value="CARRIER"/>
    <property type="match status" value="1"/>
</dbReference>
<dbReference type="NCBIfam" id="TIGR01733">
    <property type="entry name" value="AA-adenyl-dom"/>
    <property type="match status" value="1"/>
</dbReference>
<evidence type="ECO:0000313" key="7">
    <source>
        <dbReference type="EMBL" id="NEZ55873.1"/>
    </source>
</evidence>
<accession>A0A6M0RJ75</accession>
<dbReference type="PANTHER" id="PTHR45527:SF10">
    <property type="entry name" value="PYOCHELIN SYNTHASE PCHF"/>
    <property type="match status" value="1"/>
</dbReference>
<keyword evidence="4" id="KW-0436">Ligase</keyword>
<dbReference type="InterPro" id="IPR020806">
    <property type="entry name" value="PKS_PP-bd"/>
</dbReference>
<dbReference type="Pfam" id="PF00501">
    <property type="entry name" value="AMP-binding"/>
    <property type="match status" value="1"/>
</dbReference>
<comment type="cofactor">
    <cofactor evidence="1">
        <name>pantetheine 4'-phosphate</name>
        <dbReference type="ChEBI" id="CHEBI:47942"/>
    </cofactor>
</comment>
<dbReference type="FunFam" id="3.30.559.10:FF:000023">
    <property type="entry name" value="Non-ribosomal peptide synthetase"/>
    <property type="match status" value="1"/>
</dbReference>
<dbReference type="Gene3D" id="3.30.300.30">
    <property type="match status" value="2"/>
</dbReference>
<sequence>MKQSTEEFVSYLKDLGIRLQRKGDYLHCNAPKGTLTSTLRTQLAERKVEVLAFMDKFSAVESISSGSQSLPTIVPNESSRYQPFPLNDVQQAYWLGRNDAFELSNISTHAYAEVDIINLDLKRFENILNRIINHHEMMRAIVLPDGRQQIIEEVPAYKIEVLDLSESDPDTRNSHLMRIRDRMSHQVLPIDQYPLFEFRAVKLSKSKTRLYSSIDLMISDAWSFDILKRDFIQLIHHPESSLTPLELSFRDYVLAEISLRKSTLYHRSLAYWRDRLHTLPAAPQLPLAKSLATIDRPRFVHYSKRFEPDTWNRLKRRGYKANLTPSVVVLAAFAEILTAWSKDPRFTINVTLFKRFPLHPQVNKIVGDFTSLALLAVDNSAQSSFEVRAQRIQKQLWNDIDHRYVSGLEVLREIAKLQKRPSAALMPVVYTSTLGNDSIDTEAFMGSLTQTTDLPPSPSNEEMGEIVYSLSQTPQVYLDHQAVEDDGALIVNWDAIKNLFPPNFLDDMFAAYCEFLSRLADEDDLWQEPKRQLLPPTQLKQLTDINATEIAIPEDALLHTLFFNQVALHRQKAAVITSERTLTYQELSDRTNQLGHHLRQLGTRSNQLIAVVMEKGWEQVVAVLGIHASGAAYVPIDPALPTERRQHLLREANVQWVITQPKLDASLEWPDNIKRLCIDYTTRPPSSIGPLEPIQKSSDLAYVIYTSGSTGKPKGVMIDHRGAVNTILDINQRFNVTSQDHVFALSSLSFDLSVYDIFGTLAAGGTIVIPDADATKDPAHWIKLMAQQQVSIWNSVPALMQMLMEYAADCPELLSKSLRLVMLSGDWLPLNLPKQIKDICEDIQLVSLGGATEASIWSILYPIEQVDPTWKSIPYGRPMANQSMYVFNDALELCPLWVPGQLYIGGIGLAKGYWQNEEKTNASFIIHPQTKERLYKTGDLGRYLPDGNIEFLGREDFQVKIKGHRIELGEIETNLQQHTAVKEALVAAVGESREDKQLVAYVVPESDKRPNLFEVESKNPSDSHKLWESLVQAGLQKAQHDLWHVDAKIFSHLWKYQDHLYAISVCRALRKLGAYNSAGEKYSLDDLISKCQIAPRYRRWVLRALNVLIAEGWIQQQGEVYESIIGLPTLVSEELSPEVQSELSQSNEFTKVWVDFLDISAAEILPNILTEKIHSGELYANEKLAVDGYQKRFAYCHAIASELAKVLVQNLGPQKQLRILEVGAGYGSCTLHLLPLLPPDQTTYVFTDISNFFLQRAKESFADYPFISYGLLDLEKDPHIQGYESNSFDVVIAASVLHTTRDLEKTLQHVRSLLAPNGLLLLIEETKFHRSFDLHLGLQQGFDVFEDEKLRTKHALLSREQWQTLFAANEFEESVVLNQPGCVADFIGLDVLMSRGPSSVRRFKSVELRNFLQEKLPNYMLPSAFILLDKFPLTPNGKLDRSALPNIQGRGRCPQLRTDYVSPRTKNEKLIVAIWQEILQVDKIGIYDNFFELGGDSLLATRIIAQMRKAFELELPLVIIYESPTVAGISEKIENVTSATTLGSH</sequence>
<dbReference type="Proteomes" id="UP000481033">
    <property type="component" value="Unassembled WGS sequence"/>
</dbReference>
<dbReference type="Gene3D" id="3.40.50.150">
    <property type="entry name" value="Vaccinia Virus protein VP39"/>
    <property type="match status" value="1"/>
</dbReference>
<dbReference type="InterPro" id="IPR013217">
    <property type="entry name" value="Methyltransf_12"/>
</dbReference>
<evidence type="ECO:0000256" key="2">
    <source>
        <dbReference type="ARBA" id="ARBA00022450"/>
    </source>
</evidence>
<dbReference type="PROSITE" id="PS00012">
    <property type="entry name" value="PHOSPHOPANTETHEINE"/>
    <property type="match status" value="1"/>
</dbReference>
<dbReference type="Gene3D" id="1.10.1200.10">
    <property type="entry name" value="ACP-like"/>
    <property type="match status" value="1"/>
</dbReference>
<dbReference type="InterPro" id="IPR001242">
    <property type="entry name" value="Condensation_dom"/>
</dbReference>
<dbReference type="Gene3D" id="2.30.38.10">
    <property type="entry name" value="Luciferase, Domain 3"/>
    <property type="match status" value="1"/>
</dbReference>
<dbReference type="InterPro" id="IPR029063">
    <property type="entry name" value="SAM-dependent_MTases_sf"/>
</dbReference>
<gene>
    <name evidence="7" type="ORF">DXZ20_09335</name>
</gene>
<dbReference type="InterPro" id="IPR000873">
    <property type="entry name" value="AMP-dep_synth/lig_dom"/>
</dbReference>
<dbReference type="GO" id="GO:0009403">
    <property type="term" value="P:toxin biosynthetic process"/>
    <property type="evidence" value="ECO:0007669"/>
    <property type="project" value="UniProtKB-ARBA"/>
</dbReference>
<dbReference type="FunFam" id="3.40.50.980:FF:000001">
    <property type="entry name" value="Non-ribosomal peptide synthetase"/>
    <property type="match status" value="1"/>
</dbReference>
<dbReference type="EMBL" id="QXHD01000004">
    <property type="protein sequence ID" value="NEZ55873.1"/>
    <property type="molecule type" value="Genomic_DNA"/>
</dbReference>
<reference evidence="7 8" key="1">
    <citation type="journal article" date="2020" name="Microb. Ecol.">
        <title>Ecogenomics of the Marine Benthic Filamentous Cyanobacterium Adonisia.</title>
        <authorList>
            <person name="Walter J.M."/>
            <person name="Coutinho F.H."/>
            <person name="Leomil L."/>
            <person name="Hargreaves P.I."/>
            <person name="Campeao M.E."/>
            <person name="Vieira V.V."/>
            <person name="Silva B.S."/>
            <person name="Fistarol G.O."/>
            <person name="Salomon P.S."/>
            <person name="Sawabe T."/>
            <person name="Mino S."/>
            <person name="Hosokawa M."/>
            <person name="Miyashita H."/>
            <person name="Maruyama F."/>
            <person name="van Verk M.C."/>
            <person name="Dutilh B.E."/>
            <person name="Thompson C.C."/>
            <person name="Thompson F.L."/>
        </authorList>
    </citation>
    <scope>NUCLEOTIDE SEQUENCE [LARGE SCALE GENOMIC DNA]</scope>
    <source>
        <strain evidence="7 8">CCMR0081</strain>
    </source>
</reference>
<dbReference type="Pfam" id="PF08242">
    <property type="entry name" value="Methyltransf_12"/>
    <property type="match status" value="1"/>
</dbReference>
<dbReference type="PANTHER" id="PTHR45527">
    <property type="entry name" value="NONRIBOSOMAL PEPTIDE SYNTHETASE"/>
    <property type="match status" value="1"/>
</dbReference>
<dbReference type="CDD" id="cd12114">
    <property type="entry name" value="A_NRPS_TlmIV_like"/>
    <property type="match status" value="1"/>
</dbReference>
<evidence type="ECO:0000256" key="1">
    <source>
        <dbReference type="ARBA" id="ARBA00001957"/>
    </source>
</evidence>
<dbReference type="InterPro" id="IPR006162">
    <property type="entry name" value="Ppantetheine_attach_site"/>
</dbReference>
<name>A0A6M0RJ75_9CYAN</name>
<evidence type="ECO:0000313" key="8">
    <source>
        <dbReference type="Proteomes" id="UP000481033"/>
    </source>
</evidence>
<keyword evidence="5" id="KW-0677">Repeat</keyword>
<dbReference type="PRINTS" id="PR00154">
    <property type="entry name" value="AMPBINDING"/>
</dbReference>
<dbReference type="SUPFAM" id="SSF47336">
    <property type="entry name" value="ACP-like"/>
    <property type="match status" value="1"/>
</dbReference>
<dbReference type="PROSITE" id="PS00455">
    <property type="entry name" value="AMP_BINDING"/>
    <property type="match status" value="1"/>
</dbReference>
<dbReference type="Pfam" id="PF00668">
    <property type="entry name" value="Condensation"/>
    <property type="match status" value="1"/>
</dbReference>
<feature type="domain" description="Carrier" evidence="6">
    <location>
        <begin position="1462"/>
        <end position="1537"/>
    </location>
</feature>
<dbReference type="InterPro" id="IPR045851">
    <property type="entry name" value="AMP-bd_C_sf"/>
</dbReference>
<keyword evidence="8" id="KW-1185">Reference proteome</keyword>
<dbReference type="InterPro" id="IPR057737">
    <property type="entry name" value="Condensation_MtbB-like"/>
</dbReference>
<keyword evidence="3" id="KW-0597">Phosphoprotein</keyword>
<dbReference type="InterPro" id="IPR020459">
    <property type="entry name" value="AMP-binding"/>
</dbReference>
<dbReference type="GO" id="GO:0031177">
    <property type="term" value="F:phosphopantetheine binding"/>
    <property type="evidence" value="ECO:0007669"/>
    <property type="project" value="InterPro"/>
</dbReference>
<evidence type="ECO:0000256" key="4">
    <source>
        <dbReference type="ARBA" id="ARBA00022598"/>
    </source>
</evidence>
<dbReference type="RefSeq" id="WP_163697779.1">
    <property type="nucleotide sequence ID" value="NZ_QXHD01000004.1"/>
</dbReference>
<dbReference type="GO" id="GO:0008610">
    <property type="term" value="P:lipid biosynthetic process"/>
    <property type="evidence" value="ECO:0007669"/>
    <property type="project" value="UniProtKB-ARBA"/>
</dbReference>
<dbReference type="InterPro" id="IPR044894">
    <property type="entry name" value="TubC_N_sf"/>
</dbReference>
<dbReference type="GO" id="GO:0016874">
    <property type="term" value="F:ligase activity"/>
    <property type="evidence" value="ECO:0007669"/>
    <property type="project" value="UniProtKB-KW"/>
</dbReference>
<dbReference type="Gene3D" id="3.30.559.30">
    <property type="entry name" value="Nonribosomal peptide synthetase, condensation domain"/>
    <property type="match status" value="1"/>
</dbReference>
<dbReference type="InterPro" id="IPR036736">
    <property type="entry name" value="ACP-like_sf"/>
</dbReference>
<dbReference type="Pfam" id="PF18563">
    <property type="entry name" value="TubC_N"/>
    <property type="match status" value="1"/>
</dbReference>
<dbReference type="FunFam" id="1.10.1200.10:FF:000005">
    <property type="entry name" value="Nonribosomal peptide synthetase 1"/>
    <property type="match status" value="1"/>
</dbReference>